<keyword evidence="5" id="KW-0777">Teichoic acid biosynthesis</keyword>
<dbReference type="GO" id="GO:0019350">
    <property type="term" value="P:teichoic acid biosynthetic process"/>
    <property type="evidence" value="ECO:0007669"/>
    <property type="project" value="UniProtKB-KW"/>
</dbReference>
<dbReference type="EMBL" id="CP073653">
    <property type="protein sequence ID" value="QUN36354.1"/>
    <property type="molecule type" value="Genomic_DNA"/>
</dbReference>
<dbReference type="RefSeq" id="WP_077868873.1">
    <property type="nucleotide sequence ID" value="NZ_BKAK01000075.1"/>
</dbReference>
<dbReference type="InterPro" id="IPR007554">
    <property type="entry name" value="Glycerophosphate_synth"/>
</dbReference>
<dbReference type="PANTHER" id="PTHR37316:SF3">
    <property type="entry name" value="TEICHOIC ACID GLYCEROL-PHOSPHATE TRANSFERASE"/>
    <property type="match status" value="1"/>
</dbReference>
<sequence>MKLFHYIKDKGIKRMVQVLYEYKIQIAFTKLCSIFTKNKALKNIIIIESHNDFDCNGGAFYNYLIDNGFNRDYKIIWLLKHDKPDRLPQNVECFFLHKPSLKKAYYICMAKYLLSDNTITDKVRSDQKSFYFTHGAISLKETQGLCDIPSSVDYVLSPSKNYDSILSRELSMSYPNDRMIHMGYPSEDVYFKNITDEFSKITDGKYNKKILWMPTFRKGGGYKRVDSDAELPFGIPMIDSVEMFEKLDRILNKFGVILVIKIHPMQDLETIANLSETPNIKILTGITVKELMIDNYRLMANVDALISDYSASAFSYLLMNRPIGFVLSDLKDYKLGLCVDNVEDYLVGDKIFTFNDMIKFIENVASNNDVFKDRRSKLIKWLYKYQDGNSCRRLVEFMGLRK</sequence>
<organism evidence="7 8">
    <name type="scientific">Clostridium beijerinckii</name>
    <name type="common">Clostridium MP</name>
    <dbReference type="NCBI Taxonomy" id="1520"/>
    <lineage>
        <taxon>Bacteria</taxon>
        <taxon>Bacillati</taxon>
        <taxon>Bacillota</taxon>
        <taxon>Clostridia</taxon>
        <taxon>Eubacteriales</taxon>
        <taxon>Clostridiaceae</taxon>
        <taxon>Clostridium</taxon>
    </lineage>
</organism>
<dbReference type="GeneID" id="66344039"/>
<evidence type="ECO:0000313" key="7">
    <source>
        <dbReference type="EMBL" id="QUN36354.1"/>
    </source>
</evidence>
<evidence type="ECO:0000256" key="5">
    <source>
        <dbReference type="ARBA" id="ARBA00022944"/>
    </source>
</evidence>
<evidence type="ECO:0000256" key="1">
    <source>
        <dbReference type="ARBA" id="ARBA00004202"/>
    </source>
</evidence>
<accession>A0AB74VJK6</accession>
<dbReference type="InterPro" id="IPR051612">
    <property type="entry name" value="Teichoic_Acid_Biosynth"/>
</dbReference>
<dbReference type="Gene3D" id="3.40.50.12580">
    <property type="match status" value="1"/>
</dbReference>
<dbReference type="GO" id="GO:0005886">
    <property type="term" value="C:plasma membrane"/>
    <property type="evidence" value="ECO:0007669"/>
    <property type="project" value="UniProtKB-SubCell"/>
</dbReference>
<comment type="similarity">
    <text evidence="2">Belongs to the CDP-glycerol glycerophosphotransferase family.</text>
</comment>
<evidence type="ECO:0000256" key="6">
    <source>
        <dbReference type="ARBA" id="ARBA00023136"/>
    </source>
</evidence>
<keyword evidence="4" id="KW-0808">Transferase</keyword>
<keyword evidence="8" id="KW-1185">Reference proteome</keyword>
<dbReference type="Gene3D" id="3.40.50.11820">
    <property type="match status" value="1"/>
</dbReference>
<dbReference type="Proteomes" id="UP000679373">
    <property type="component" value="Chromosome"/>
</dbReference>
<evidence type="ECO:0000256" key="4">
    <source>
        <dbReference type="ARBA" id="ARBA00022679"/>
    </source>
</evidence>
<proteinExistence type="inferred from homology"/>
<keyword evidence="3" id="KW-1003">Cell membrane</keyword>
<dbReference type="PANTHER" id="PTHR37316">
    <property type="entry name" value="TEICHOIC ACID GLYCEROL-PHOSPHATE PRIMASE"/>
    <property type="match status" value="1"/>
</dbReference>
<protein>
    <submittedName>
        <fullName evidence="7">CDP-glycerol glycerophosphotransferase family protein</fullName>
    </submittedName>
</protein>
<evidence type="ECO:0000313" key="8">
    <source>
        <dbReference type="Proteomes" id="UP000679373"/>
    </source>
</evidence>
<dbReference type="SUPFAM" id="SSF53756">
    <property type="entry name" value="UDP-Glycosyltransferase/glycogen phosphorylase"/>
    <property type="match status" value="1"/>
</dbReference>
<keyword evidence="6" id="KW-0472">Membrane</keyword>
<gene>
    <name evidence="7" type="ORF">KEC93_05910</name>
</gene>
<dbReference type="AlphaFoldDB" id="A0AB74VJK6"/>
<dbReference type="InterPro" id="IPR043148">
    <property type="entry name" value="TagF_C"/>
</dbReference>
<reference evidence="7" key="1">
    <citation type="submission" date="2021-04" db="EMBL/GenBank/DDBJ databases">
        <title>Complete genome sequence of the type strain Clostridium beijerinckii NRRL B-598.</title>
        <authorList>
            <person name="Sedlar K."/>
            <person name="Branska B."/>
            <person name="Bezdicek M."/>
            <person name="Nykrynova M."/>
            <person name="Lengerova M."/>
            <person name="Skutkova H."/>
            <person name="Patakova P."/>
        </authorList>
    </citation>
    <scope>NUCLEOTIDE SEQUENCE</scope>
    <source>
        <strain evidence="7">DSM 791</strain>
    </source>
</reference>
<evidence type="ECO:0000256" key="2">
    <source>
        <dbReference type="ARBA" id="ARBA00010488"/>
    </source>
</evidence>
<dbReference type="Pfam" id="PF04464">
    <property type="entry name" value="Glyphos_transf"/>
    <property type="match status" value="1"/>
</dbReference>
<comment type="subcellular location">
    <subcellularLocation>
        <location evidence="1">Cell membrane</location>
        <topology evidence="1">Peripheral membrane protein</topology>
    </subcellularLocation>
</comment>
<dbReference type="InterPro" id="IPR043149">
    <property type="entry name" value="TagF_N"/>
</dbReference>
<name>A0AB74VJK6_CLOBE</name>
<dbReference type="GO" id="GO:0047355">
    <property type="term" value="F:CDP-glycerol glycerophosphotransferase activity"/>
    <property type="evidence" value="ECO:0007669"/>
    <property type="project" value="InterPro"/>
</dbReference>
<evidence type="ECO:0000256" key="3">
    <source>
        <dbReference type="ARBA" id="ARBA00022475"/>
    </source>
</evidence>